<dbReference type="InParanoid" id="A0A6J2WPH1"/>
<evidence type="ECO:0000256" key="15">
    <source>
        <dbReference type="ARBA" id="ARBA00022949"/>
    </source>
</evidence>
<name>A0A6J2WPH1_CHACN</name>
<keyword evidence="7" id="KW-0963">Cytoplasm</keyword>
<dbReference type="GO" id="GO:0030010">
    <property type="term" value="P:establishment of cell polarity"/>
    <property type="evidence" value="ECO:0007669"/>
    <property type="project" value="UniProtKB-ARBA"/>
</dbReference>
<dbReference type="GO" id="GO:0000902">
    <property type="term" value="P:cell morphogenesis"/>
    <property type="evidence" value="ECO:0007669"/>
    <property type="project" value="TreeGrafter"/>
</dbReference>
<dbReference type="FunFam" id="2.60.40.60:FF:000011">
    <property type="entry name" value="Cadherin 1"/>
    <property type="match status" value="1"/>
</dbReference>
<evidence type="ECO:0000256" key="3">
    <source>
        <dbReference type="ARBA" id="ARBA00004496"/>
    </source>
</evidence>
<keyword evidence="18 25" id="KW-0472">Membrane</keyword>
<keyword evidence="10 26" id="KW-0732">Signal</keyword>
<evidence type="ECO:0000256" key="13">
    <source>
        <dbReference type="ARBA" id="ARBA00022837"/>
    </source>
</evidence>
<keyword evidence="9" id="KW-0479">Metal-binding</keyword>
<evidence type="ECO:0000256" key="24">
    <source>
        <dbReference type="SAM" id="MobiDB-lite"/>
    </source>
</evidence>
<dbReference type="Pfam" id="PF00028">
    <property type="entry name" value="Cadherin"/>
    <property type="match status" value="4"/>
</dbReference>
<dbReference type="GO" id="GO:0016342">
    <property type="term" value="C:catenin complex"/>
    <property type="evidence" value="ECO:0007669"/>
    <property type="project" value="TreeGrafter"/>
</dbReference>
<dbReference type="GO" id="GO:0044331">
    <property type="term" value="P:cell-cell adhesion mediated by cadherin"/>
    <property type="evidence" value="ECO:0007669"/>
    <property type="project" value="TreeGrafter"/>
</dbReference>
<comment type="subcellular location">
    <subcellularLocation>
        <location evidence="4">Cell junction</location>
        <location evidence="4">Adherens junction</location>
    </subcellularLocation>
    <subcellularLocation>
        <location evidence="2 22">Cell membrane</location>
        <topology evidence="2 22">Single-pass type I membrane protein</topology>
    </subcellularLocation>
    <subcellularLocation>
        <location evidence="3">Cytoplasm</location>
    </subcellularLocation>
    <subcellularLocation>
        <location evidence="1">Endosome</location>
    </subcellularLocation>
    <subcellularLocation>
        <location evidence="5">Golgi apparatus</location>
        <location evidence="5">trans-Golgi network</location>
    </subcellularLocation>
</comment>
<sequence>MLRHRGIENGIFLLLVQVVSWGSQRELVGCQSCEQSDTFTFSVTQADLHQGQNIRKGSKGERSYPRILVQYNPTDSHPHRRQPGPQSSPAVLEFPRALSGLGRRKREWVVPPISVSENSRGPYPFMLVQIQSSHGKREKILYSISGPGADQPPVGIFTISRTSGWLAVTQSLDREETAQYRLLATAEAEGNSGPVEQPMELIINVIDQNDNKPVFTQGHYQGSVLEGSAKGLEFMKVTATDADEPGNANADVRYRVLSQRPAEPRNAFFINPVTGGLQVNSTQLDREKQAQYDLVIQAADLEGEGMQSSCSVTVKILDRNDHAPKFLNTSYTGSVPENTVGAEILRMTVSDEDEVHSPNWASRYTIISGNEGGVFNVSTGSDGLQGILTTAKGLDFEQSRQWSLLVVVENEVPFAVPLLTSTATVTVIVKDLNEPPVFLPEEKVISKSEDLPVDSVLTHYTATDPDTAMNQTISYKVLSDLGGWLTIDEVEGRVSLRSPMDRESPFITEGKYKAVIQAIDHDASPDSRQPPATGTGTLIIEVEDVNDNGPSVQQTHVTLCNHNPPPVLLSVSDPDGPGFSSPFRVELPQPLRNHWTVRMNETKTGIILSMKTALRQGDYELVLRVSDSGGFSQDNTLRAEVCDCTGSDISCSDVRVAGFALPAILGIVGAILFLILLLLLVLLTRRRSSVTKEALLQEEEVRDDIYCYNEEGGGEEDQDFDISQLHRVLDKRACVYRDDVIPTFPVTPAYRPLPANPEDIGNFIEENLNAADRDPSAPPYDSLLVFDYEGAGSEVGSLSSLQSGSSDGNQDYHYLNQWGAPFRKLADMYGGGEED</sequence>
<dbReference type="InterPro" id="IPR039808">
    <property type="entry name" value="Cadherin"/>
</dbReference>
<dbReference type="GO" id="GO:0005509">
    <property type="term" value="F:calcium ion binding"/>
    <property type="evidence" value="ECO:0007669"/>
    <property type="project" value="UniProtKB-UniRule"/>
</dbReference>
<dbReference type="Gene3D" id="4.10.900.10">
    <property type="entry name" value="TCF3-CBD (Catenin binding domain)"/>
    <property type="match status" value="1"/>
</dbReference>
<protein>
    <recommendedName>
        <fullName evidence="20">Cadherin-1</fullName>
    </recommendedName>
</protein>
<evidence type="ECO:0000256" key="23">
    <source>
        <dbReference type="RuleBase" id="RU004357"/>
    </source>
</evidence>
<dbReference type="FunFam" id="4.10.900.10:FF:000001">
    <property type="entry name" value="Cadherin 2"/>
    <property type="match status" value="1"/>
</dbReference>
<dbReference type="GeneID" id="115825940"/>
<dbReference type="InterPro" id="IPR027397">
    <property type="entry name" value="Catenin-bd_sf"/>
</dbReference>
<evidence type="ECO:0000256" key="5">
    <source>
        <dbReference type="ARBA" id="ARBA00004601"/>
    </source>
</evidence>
<feature type="region of interest" description="Disordered" evidence="24">
    <location>
        <begin position="72"/>
        <end position="91"/>
    </location>
</feature>
<dbReference type="GO" id="GO:0045296">
    <property type="term" value="F:cadherin binding"/>
    <property type="evidence" value="ECO:0007669"/>
    <property type="project" value="TreeGrafter"/>
</dbReference>
<dbReference type="InterPro" id="IPR000233">
    <property type="entry name" value="Cadherin_Y-type_LIR"/>
</dbReference>
<evidence type="ECO:0000256" key="20">
    <source>
        <dbReference type="ARBA" id="ARBA00023893"/>
    </source>
</evidence>
<dbReference type="GO" id="GO:0055113">
    <property type="term" value="P:epiboly involved in gastrulation with mouth forming second"/>
    <property type="evidence" value="ECO:0007669"/>
    <property type="project" value="UniProtKB-ARBA"/>
</dbReference>
<evidence type="ECO:0000256" key="2">
    <source>
        <dbReference type="ARBA" id="ARBA00004251"/>
    </source>
</evidence>
<dbReference type="GO" id="GO:0042074">
    <property type="term" value="P:cell migration involved in gastrulation"/>
    <property type="evidence" value="ECO:0007669"/>
    <property type="project" value="UniProtKB-ARBA"/>
</dbReference>
<evidence type="ECO:0000256" key="10">
    <source>
        <dbReference type="ARBA" id="ARBA00022729"/>
    </source>
</evidence>
<evidence type="ECO:0000256" key="6">
    <source>
        <dbReference type="ARBA" id="ARBA00022475"/>
    </source>
</evidence>
<evidence type="ECO:0000256" key="8">
    <source>
        <dbReference type="ARBA" id="ARBA00022692"/>
    </source>
</evidence>
<keyword evidence="13 21" id="KW-0106">Calcium</keyword>
<feature type="chain" id="PRO_5027010334" description="Cadherin-1" evidence="26">
    <location>
        <begin position="23"/>
        <end position="835"/>
    </location>
</feature>
<dbReference type="PANTHER" id="PTHR24027">
    <property type="entry name" value="CADHERIN-23"/>
    <property type="match status" value="1"/>
</dbReference>
<gene>
    <name evidence="29" type="primary">LOC115825940</name>
</gene>
<dbReference type="GO" id="GO:0008013">
    <property type="term" value="F:beta-catenin binding"/>
    <property type="evidence" value="ECO:0007669"/>
    <property type="project" value="TreeGrafter"/>
</dbReference>
<dbReference type="CDD" id="cd11304">
    <property type="entry name" value="Cadherin_repeat"/>
    <property type="match status" value="3"/>
</dbReference>
<keyword evidence="6" id="KW-1003">Cell membrane</keyword>
<evidence type="ECO:0000256" key="26">
    <source>
        <dbReference type="SAM" id="SignalP"/>
    </source>
</evidence>
<dbReference type="GO" id="GO:0005768">
    <property type="term" value="C:endosome"/>
    <property type="evidence" value="ECO:0007669"/>
    <property type="project" value="UniProtKB-SubCell"/>
</dbReference>
<keyword evidence="19" id="KW-0325">Glycoprotein</keyword>
<dbReference type="InterPro" id="IPR002126">
    <property type="entry name" value="Cadherin-like_dom"/>
</dbReference>
<keyword evidence="17" id="KW-0333">Golgi apparatus</keyword>
<evidence type="ECO:0000256" key="14">
    <source>
        <dbReference type="ARBA" id="ARBA00022889"/>
    </source>
</evidence>
<feature type="domain" description="Cadherin" evidence="27">
    <location>
        <begin position="107"/>
        <end position="215"/>
    </location>
</feature>
<keyword evidence="8 22" id="KW-0812">Transmembrane</keyword>
<dbReference type="SUPFAM" id="SSF49313">
    <property type="entry name" value="Cadherin-like"/>
    <property type="match status" value="5"/>
</dbReference>
<dbReference type="FunFam" id="2.60.40.60:FF:000095">
    <property type="entry name" value="Cadherin 13"/>
    <property type="match status" value="1"/>
</dbReference>
<evidence type="ECO:0000256" key="22">
    <source>
        <dbReference type="RuleBase" id="RU003318"/>
    </source>
</evidence>
<evidence type="ECO:0000256" key="7">
    <source>
        <dbReference type="ARBA" id="ARBA00022490"/>
    </source>
</evidence>
<dbReference type="FunFam" id="2.60.40.60:FF:000019">
    <property type="entry name" value="Cadherin 2"/>
    <property type="match status" value="1"/>
</dbReference>
<keyword evidence="12" id="KW-0967">Endosome</keyword>
<feature type="signal peptide" evidence="26">
    <location>
        <begin position="1"/>
        <end position="22"/>
    </location>
</feature>
<evidence type="ECO:0000313" key="29">
    <source>
        <dbReference type="RefSeq" id="XP_030645467.1"/>
    </source>
</evidence>
<dbReference type="GO" id="GO:0034332">
    <property type="term" value="P:adherens junction organization"/>
    <property type="evidence" value="ECO:0007669"/>
    <property type="project" value="UniProtKB-ARBA"/>
</dbReference>
<evidence type="ECO:0000259" key="27">
    <source>
        <dbReference type="PROSITE" id="PS50268"/>
    </source>
</evidence>
<feature type="domain" description="Cadherin" evidence="27">
    <location>
        <begin position="327"/>
        <end position="438"/>
    </location>
</feature>
<proteinExistence type="predicted"/>
<dbReference type="AlphaFoldDB" id="A0A6J2WPH1"/>
<dbReference type="Proteomes" id="UP000504632">
    <property type="component" value="Chromosome 13"/>
</dbReference>
<dbReference type="GO" id="GO:0060027">
    <property type="term" value="P:convergent extension involved in gastrulation"/>
    <property type="evidence" value="ECO:0007669"/>
    <property type="project" value="UniProtKB-ARBA"/>
</dbReference>
<comment type="function">
    <text evidence="23">Cadherins are calcium-dependent cell adhesion proteins.</text>
</comment>
<dbReference type="GO" id="GO:0001841">
    <property type="term" value="P:neural tube formation"/>
    <property type="evidence" value="ECO:0007669"/>
    <property type="project" value="UniProtKB-ARBA"/>
</dbReference>
<keyword evidence="28" id="KW-1185">Reference proteome</keyword>
<evidence type="ECO:0000256" key="17">
    <source>
        <dbReference type="ARBA" id="ARBA00023034"/>
    </source>
</evidence>
<dbReference type="Pfam" id="PF01049">
    <property type="entry name" value="CADH_Y-type_LIR"/>
    <property type="match status" value="1"/>
</dbReference>
<evidence type="ECO:0000256" key="18">
    <source>
        <dbReference type="ARBA" id="ARBA00023136"/>
    </source>
</evidence>
<evidence type="ECO:0000256" key="11">
    <source>
        <dbReference type="ARBA" id="ARBA00022737"/>
    </source>
</evidence>
<feature type="transmembrane region" description="Helical" evidence="25">
    <location>
        <begin position="659"/>
        <end position="683"/>
    </location>
</feature>
<keyword evidence="11" id="KW-0677">Repeat</keyword>
<accession>A0A6J2WPH1</accession>
<dbReference type="FunFam" id="2.60.40.60:FF:000022">
    <property type="entry name" value="Cadherin 2"/>
    <property type="match status" value="1"/>
</dbReference>
<dbReference type="SMART" id="SM00112">
    <property type="entry name" value="CA"/>
    <property type="match status" value="4"/>
</dbReference>
<dbReference type="InterPro" id="IPR020894">
    <property type="entry name" value="Cadherin_CS"/>
</dbReference>
<evidence type="ECO:0000256" key="12">
    <source>
        <dbReference type="ARBA" id="ARBA00022753"/>
    </source>
</evidence>
<dbReference type="PRINTS" id="PR00205">
    <property type="entry name" value="CADHERIN"/>
</dbReference>
<evidence type="ECO:0000256" key="16">
    <source>
        <dbReference type="ARBA" id="ARBA00022989"/>
    </source>
</evidence>
<dbReference type="GO" id="GO:0016339">
    <property type="term" value="P:calcium-dependent cell-cell adhesion via plasma membrane cell adhesion molecules"/>
    <property type="evidence" value="ECO:0007669"/>
    <property type="project" value="TreeGrafter"/>
</dbReference>
<dbReference type="RefSeq" id="XP_030645467.1">
    <property type="nucleotide sequence ID" value="XM_030789607.1"/>
</dbReference>
<evidence type="ECO:0000256" key="25">
    <source>
        <dbReference type="SAM" id="Phobius"/>
    </source>
</evidence>
<keyword evidence="14 22" id="KW-0130">Cell adhesion</keyword>
<dbReference type="PANTHER" id="PTHR24027:SF319">
    <property type="entry name" value="CADHERIN-1"/>
    <property type="match status" value="1"/>
</dbReference>
<dbReference type="GO" id="GO:0007498">
    <property type="term" value="P:mesoderm development"/>
    <property type="evidence" value="ECO:0007669"/>
    <property type="project" value="UniProtKB-ARBA"/>
</dbReference>
<organism evidence="28 29">
    <name type="scientific">Chanos chanos</name>
    <name type="common">Milkfish</name>
    <name type="synonym">Mugil chanos</name>
    <dbReference type="NCBI Taxonomy" id="29144"/>
    <lineage>
        <taxon>Eukaryota</taxon>
        <taxon>Metazoa</taxon>
        <taxon>Chordata</taxon>
        <taxon>Craniata</taxon>
        <taxon>Vertebrata</taxon>
        <taxon>Euteleostomi</taxon>
        <taxon>Actinopterygii</taxon>
        <taxon>Neopterygii</taxon>
        <taxon>Teleostei</taxon>
        <taxon>Ostariophysi</taxon>
        <taxon>Gonorynchiformes</taxon>
        <taxon>Chanidae</taxon>
        <taxon>Chanos</taxon>
    </lineage>
</organism>
<evidence type="ECO:0000256" key="1">
    <source>
        <dbReference type="ARBA" id="ARBA00004177"/>
    </source>
</evidence>
<evidence type="ECO:0000256" key="4">
    <source>
        <dbReference type="ARBA" id="ARBA00004536"/>
    </source>
</evidence>
<dbReference type="GO" id="GO:0007156">
    <property type="term" value="P:homophilic cell adhesion via plasma membrane adhesion molecules"/>
    <property type="evidence" value="ECO:0007669"/>
    <property type="project" value="InterPro"/>
</dbReference>
<evidence type="ECO:0000256" key="9">
    <source>
        <dbReference type="ARBA" id="ARBA00022723"/>
    </source>
</evidence>
<reference evidence="29" key="1">
    <citation type="submission" date="2025-08" db="UniProtKB">
        <authorList>
            <consortium name="RefSeq"/>
        </authorList>
    </citation>
    <scope>IDENTIFICATION</scope>
</reference>
<dbReference type="GO" id="GO:0001764">
    <property type="term" value="P:neuron migration"/>
    <property type="evidence" value="ECO:0007669"/>
    <property type="project" value="UniProtKB-ARBA"/>
</dbReference>
<feature type="domain" description="Cadherin" evidence="27">
    <location>
        <begin position="569"/>
        <end position="664"/>
    </location>
</feature>
<dbReference type="OrthoDB" id="6079678at2759"/>
<feature type="domain" description="Cadherin" evidence="27">
    <location>
        <begin position="216"/>
        <end position="326"/>
    </location>
</feature>
<dbReference type="GO" id="GO:0007398">
    <property type="term" value="P:ectoderm development"/>
    <property type="evidence" value="ECO:0007669"/>
    <property type="project" value="UniProtKB-ARBA"/>
</dbReference>
<dbReference type="GO" id="GO:0005794">
    <property type="term" value="C:Golgi apparatus"/>
    <property type="evidence" value="ECO:0007669"/>
    <property type="project" value="UniProtKB-SubCell"/>
</dbReference>
<dbReference type="InterPro" id="IPR015919">
    <property type="entry name" value="Cadherin-like_sf"/>
</dbReference>
<dbReference type="PROSITE" id="PS50268">
    <property type="entry name" value="CADHERIN_2"/>
    <property type="match status" value="5"/>
</dbReference>
<dbReference type="FunFam" id="2.60.40.60:FF:000031">
    <property type="entry name" value="Cadherin 3"/>
    <property type="match status" value="1"/>
</dbReference>
<keyword evidence="16 25" id="KW-1133">Transmembrane helix</keyword>
<evidence type="ECO:0000256" key="21">
    <source>
        <dbReference type="PROSITE-ProRule" id="PRU00043"/>
    </source>
</evidence>
<dbReference type="GO" id="GO:0007043">
    <property type="term" value="P:cell-cell junction assembly"/>
    <property type="evidence" value="ECO:0007669"/>
    <property type="project" value="TreeGrafter"/>
</dbReference>
<dbReference type="PROSITE" id="PS00232">
    <property type="entry name" value="CADHERIN_1"/>
    <property type="match status" value="2"/>
</dbReference>
<keyword evidence="15" id="KW-0965">Cell junction</keyword>
<dbReference type="Gene3D" id="2.60.40.60">
    <property type="entry name" value="Cadherins"/>
    <property type="match status" value="5"/>
</dbReference>
<dbReference type="GO" id="GO:0005912">
    <property type="term" value="C:adherens junction"/>
    <property type="evidence" value="ECO:0007669"/>
    <property type="project" value="UniProtKB-SubCell"/>
</dbReference>
<evidence type="ECO:0000256" key="19">
    <source>
        <dbReference type="ARBA" id="ARBA00023180"/>
    </source>
</evidence>
<evidence type="ECO:0000313" key="28">
    <source>
        <dbReference type="Proteomes" id="UP000504632"/>
    </source>
</evidence>
<feature type="domain" description="Cadherin" evidence="27">
    <location>
        <begin position="439"/>
        <end position="552"/>
    </location>
</feature>